<sequence>MRLARSAPTSDVAKALSMEVILLLPMASLIERYTRWEPSDKLVTTSSCLDNVEGPRTAFLCMRKESLLVLSDRINRKPVIQPLCRESFAAPTGYSPSLLPFSSRVIGDTM</sequence>
<organism evidence="1 2">
    <name type="scientific">Venturia nashicola</name>
    <dbReference type="NCBI Taxonomy" id="86259"/>
    <lineage>
        <taxon>Eukaryota</taxon>
        <taxon>Fungi</taxon>
        <taxon>Dikarya</taxon>
        <taxon>Ascomycota</taxon>
        <taxon>Pezizomycotina</taxon>
        <taxon>Dothideomycetes</taxon>
        <taxon>Pleosporomycetidae</taxon>
        <taxon>Venturiales</taxon>
        <taxon>Venturiaceae</taxon>
        <taxon>Venturia</taxon>
    </lineage>
</organism>
<protein>
    <submittedName>
        <fullName evidence="1">Uncharacterized protein</fullName>
    </submittedName>
</protein>
<dbReference type="Proteomes" id="UP000298493">
    <property type="component" value="Unassembled WGS sequence"/>
</dbReference>
<evidence type="ECO:0000313" key="2">
    <source>
        <dbReference type="Proteomes" id="UP000298493"/>
    </source>
</evidence>
<dbReference type="EMBL" id="SNSC02000029">
    <property type="protein sequence ID" value="TID13052.1"/>
    <property type="molecule type" value="Genomic_DNA"/>
</dbReference>
<name>A0A4Z1NKC1_9PEZI</name>
<gene>
    <name evidence="1" type="ORF">E6O75_ATG10001</name>
</gene>
<accession>A0A4Z1NKC1</accession>
<reference evidence="1 2" key="1">
    <citation type="submission" date="2019-04" db="EMBL/GenBank/DDBJ databases">
        <title>High contiguity whole genome sequence and gene annotation resource for two Venturia nashicola isolates.</title>
        <authorList>
            <person name="Prokchorchik M."/>
            <person name="Won K."/>
            <person name="Lee Y."/>
            <person name="Choi E.D."/>
            <person name="Segonzac C."/>
            <person name="Sohn K.H."/>
        </authorList>
    </citation>
    <scope>NUCLEOTIDE SEQUENCE [LARGE SCALE GENOMIC DNA]</scope>
    <source>
        <strain evidence="1 2">PRI2</strain>
    </source>
</reference>
<evidence type="ECO:0000313" key="1">
    <source>
        <dbReference type="EMBL" id="TID13052.1"/>
    </source>
</evidence>
<proteinExistence type="predicted"/>
<keyword evidence="2" id="KW-1185">Reference proteome</keyword>
<comment type="caution">
    <text evidence="1">The sequence shown here is derived from an EMBL/GenBank/DDBJ whole genome shotgun (WGS) entry which is preliminary data.</text>
</comment>
<dbReference type="AlphaFoldDB" id="A0A4Z1NKC1"/>